<gene>
    <name evidence="1" type="ORF">O6H91_17G070300</name>
</gene>
<proteinExistence type="predicted"/>
<name>A0ACC2B7R8_DIPCM</name>
<evidence type="ECO:0000313" key="1">
    <source>
        <dbReference type="EMBL" id="KAJ7525853.1"/>
    </source>
</evidence>
<evidence type="ECO:0000313" key="2">
    <source>
        <dbReference type="Proteomes" id="UP001162992"/>
    </source>
</evidence>
<reference evidence="2" key="1">
    <citation type="journal article" date="2024" name="Proc. Natl. Acad. Sci. U.S.A.">
        <title>Extraordinary preservation of gene collinearity over three hundred million years revealed in homosporous lycophytes.</title>
        <authorList>
            <person name="Li C."/>
            <person name="Wickell D."/>
            <person name="Kuo L.Y."/>
            <person name="Chen X."/>
            <person name="Nie B."/>
            <person name="Liao X."/>
            <person name="Peng D."/>
            <person name="Ji J."/>
            <person name="Jenkins J."/>
            <person name="Williams M."/>
            <person name="Shu S."/>
            <person name="Plott C."/>
            <person name="Barry K."/>
            <person name="Rajasekar S."/>
            <person name="Grimwood J."/>
            <person name="Han X."/>
            <person name="Sun S."/>
            <person name="Hou Z."/>
            <person name="He W."/>
            <person name="Dai G."/>
            <person name="Sun C."/>
            <person name="Schmutz J."/>
            <person name="Leebens-Mack J.H."/>
            <person name="Li F.W."/>
            <person name="Wang L."/>
        </authorList>
    </citation>
    <scope>NUCLEOTIDE SEQUENCE [LARGE SCALE GENOMIC DNA]</scope>
    <source>
        <strain evidence="2">cv. PW_Plant_1</strain>
    </source>
</reference>
<dbReference type="EMBL" id="CM055108">
    <property type="protein sequence ID" value="KAJ7525853.1"/>
    <property type="molecule type" value="Genomic_DNA"/>
</dbReference>
<accession>A0ACC2B7R8</accession>
<organism evidence="1 2">
    <name type="scientific">Diphasiastrum complanatum</name>
    <name type="common">Issler's clubmoss</name>
    <name type="synonym">Lycopodium complanatum</name>
    <dbReference type="NCBI Taxonomy" id="34168"/>
    <lineage>
        <taxon>Eukaryota</taxon>
        <taxon>Viridiplantae</taxon>
        <taxon>Streptophyta</taxon>
        <taxon>Embryophyta</taxon>
        <taxon>Tracheophyta</taxon>
        <taxon>Lycopodiopsida</taxon>
        <taxon>Lycopodiales</taxon>
        <taxon>Lycopodiaceae</taxon>
        <taxon>Lycopodioideae</taxon>
        <taxon>Diphasiastrum</taxon>
    </lineage>
</organism>
<keyword evidence="2" id="KW-1185">Reference proteome</keyword>
<protein>
    <submittedName>
        <fullName evidence="1">Uncharacterized protein</fullName>
    </submittedName>
</protein>
<comment type="caution">
    <text evidence="1">The sequence shown here is derived from an EMBL/GenBank/DDBJ whole genome shotgun (WGS) entry which is preliminary data.</text>
</comment>
<sequence length="402" mass="43470">MIGCMGQFLSCSFSGAKKDLHDAIIVGNAQYVEQATADDPGLIHIKYSYRGYSPLHAATVGENLEILTILLERGADINARDNYGRTPLMIACRKARWNCVQHLLDNGADVLIFSSYLKLTCLHYAAKAGHADSVQKILTAAKLSPVEDSWGAKRFVNVRNRYGVSALHLAACKGHYAVVRILLEHGALVSATTDTFGNGQGYGSAPLHFAAGIGSVGCVQELLAWGADRNQMDFSGCTPYNIAVKHRNFACVALLNPDSAEPLVWPSPLKFMRDLDAATKGLLKAALVEANEARQATDGSSPSSAVVRNQRDDSQAQKAATAERFITISYEEEGSEMAGSRKVCCICFEEMCTIQLQDCGHQMCAVCTLTLCCHSKPNPAIPTSPPPACPFCRRDIIQLVLN</sequence>
<dbReference type="Proteomes" id="UP001162992">
    <property type="component" value="Chromosome 17"/>
</dbReference>